<keyword evidence="3" id="KW-0677">Repeat</keyword>
<protein>
    <recommendedName>
        <fullName evidence="7">Histone-binding protein RBBP4-like N-terminal domain-containing protein</fullName>
    </recommendedName>
</protein>
<accession>A0A8J5FRD8</accession>
<dbReference type="GO" id="GO:0006325">
    <property type="term" value="P:chromatin organization"/>
    <property type="evidence" value="ECO:0007669"/>
    <property type="project" value="UniProtKB-KW"/>
</dbReference>
<evidence type="ECO:0000256" key="5">
    <source>
        <dbReference type="PROSITE-ProRule" id="PRU00221"/>
    </source>
</evidence>
<dbReference type="Gene3D" id="2.130.10.10">
    <property type="entry name" value="YVTN repeat-like/Quinoprotein amine dehydrogenase"/>
    <property type="match status" value="1"/>
</dbReference>
<dbReference type="InterPro" id="IPR001680">
    <property type="entry name" value="WD40_rpt"/>
</dbReference>
<evidence type="ECO:0000256" key="6">
    <source>
        <dbReference type="SAM" id="MobiDB-lite"/>
    </source>
</evidence>
<evidence type="ECO:0000256" key="2">
    <source>
        <dbReference type="ARBA" id="ARBA00022574"/>
    </source>
</evidence>
<dbReference type="EMBL" id="JACMSC010000013">
    <property type="protein sequence ID" value="KAG6492414.1"/>
    <property type="molecule type" value="Genomic_DNA"/>
</dbReference>
<name>A0A8J5FRD8_ZINOF</name>
<dbReference type="SUPFAM" id="SSF50978">
    <property type="entry name" value="WD40 repeat-like"/>
    <property type="match status" value="1"/>
</dbReference>
<dbReference type="AlphaFoldDB" id="A0A8J5FRD8"/>
<dbReference type="Pfam" id="PF12265">
    <property type="entry name" value="CAF1C_H4-bd"/>
    <property type="match status" value="1"/>
</dbReference>
<evidence type="ECO:0000256" key="4">
    <source>
        <dbReference type="ARBA" id="ARBA00022853"/>
    </source>
</evidence>
<reference evidence="8 9" key="1">
    <citation type="submission" date="2020-08" db="EMBL/GenBank/DDBJ databases">
        <title>Plant Genome Project.</title>
        <authorList>
            <person name="Zhang R.-G."/>
        </authorList>
    </citation>
    <scope>NUCLEOTIDE SEQUENCE [LARGE SCALE GENOMIC DNA]</scope>
    <source>
        <tissue evidence="8">Rhizome</tissue>
    </source>
</reference>
<sequence>MGARGRRKKAVVRPRAEEDADYLQWKSRIPLIYDWFTNHNLAWPSLSCRFALPPTDGTYPNTLVVANCEVVKPRVATAEHISMVNRIREFPQNSKIVATHTDSPEVFIWDVDAQPDCGDRLGDAECQPDLILKGHQSNAEYALAMCNSEPFVLSGGDSSSELFEPINALDLPSIQVRTESPSIPIPSSESPPSSFPSSVSCDTPSIPQVYSTRKAPPEAIQVQEPQPQTSDLDTRIMGATNLKASCTPTVAPRAMFHGHVDTVEDVQFCPLSPQEFCSVGDDSCLILWDARVGTNPALKESDIVERAHDGDINCVDWNPFDVNLLLTGSADSSVKMFDRRCMTTGGIGSSVHTFQHHRAAVLYKSTVFGSAGEDNFLNIWDHAKVGASDEYSRPPGLFFQHAGHRDKVVDFHWCETEPWTIASVSDDCARVNGGGTLQLWRMSDFIYRPMEEVLAELETIKEQICYSTEA</sequence>
<feature type="region of interest" description="Disordered" evidence="6">
    <location>
        <begin position="179"/>
        <end position="201"/>
    </location>
</feature>
<evidence type="ECO:0000256" key="3">
    <source>
        <dbReference type="ARBA" id="ARBA00022737"/>
    </source>
</evidence>
<feature type="repeat" description="WD" evidence="5">
    <location>
        <begin position="305"/>
        <end position="338"/>
    </location>
</feature>
<keyword evidence="2 5" id="KW-0853">WD repeat</keyword>
<evidence type="ECO:0000259" key="7">
    <source>
        <dbReference type="Pfam" id="PF12265"/>
    </source>
</evidence>
<gene>
    <name evidence="8" type="ORF">ZIOFF_047377</name>
</gene>
<evidence type="ECO:0000313" key="9">
    <source>
        <dbReference type="Proteomes" id="UP000734854"/>
    </source>
</evidence>
<comment type="similarity">
    <text evidence="1">Belongs to the WD repeat RBAP46/RBAP48/MSI1 family.</text>
</comment>
<feature type="compositionally biased region" description="Low complexity" evidence="6">
    <location>
        <begin position="180"/>
        <end position="201"/>
    </location>
</feature>
<dbReference type="SMART" id="SM00320">
    <property type="entry name" value="WD40"/>
    <property type="match status" value="5"/>
</dbReference>
<comment type="caution">
    <text evidence="8">The sequence shown here is derived from an EMBL/GenBank/DDBJ whole genome shotgun (WGS) entry which is preliminary data.</text>
</comment>
<keyword evidence="9" id="KW-1185">Reference proteome</keyword>
<dbReference type="InterPro" id="IPR036322">
    <property type="entry name" value="WD40_repeat_dom_sf"/>
</dbReference>
<dbReference type="PANTHER" id="PTHR22850">
    <property type="entry name" value="WD40 REPEAT FAMILY"/>
    <property type="match status" value="1"/>
</dbReference>
<proteinExistence type="inferred from homology"/>
<evidence type="ECO:0000256" key="1">
    <source>
        <dbReference type="ARBA" id="ARBA00009341"/>
    </source>
</evidence>
<dbReference type="PROSITE" id="PS50082">
    <property type="entry name" value="WD_REPEATS_2"/>
    <property type="match status" value="1"/>
</dbReference>
<dbReference type="Proteomes" id="UP000734854">
    <property type="component" value="Unassembled WGS sequence"/>
</dbReference>
<evidence type="ECO:0000313" key="8">
    <source>
        <dbReference type="EMBL" id="KAG6492414.1"/>
    </source>
</evidence>
<dbReference type="InterPro" id="IPR050459">
    <property type="entry name" value="WD_repeat_RBAP46/RBAP48/MSI1"/>
</dbReference>
<dbReference type="InterPro" id="IPR015943">
    <property type="entry name" value="WD40/YVTN_repeat-like_dom_sf"/>
</dbReference>
<feature type="domain" description="Histone-binding protein RBBP4-like N-terminal" evidence="7">
    <location>
        <begin position="21"/>
        <end position="81"/>
    </location>
</feature>
<dbReference type="InterPro" id="IPR022052">
    <property type="entry name" value="Histone-bd_RBBP4-like_N"/>
</dbReference>
<dbReference type="Pfam" id="PF00400">
    <property type="entry name" value="WD40"/>
    <property type="match status" value="2"/>
</dbReference>
<keyword evidence="4" id="KW-0156">Chromatin regulator</keyword>
<organism evidence="8 9">
    <name type="scientific">Zingiber officinale</name>
    <name type="common">Ginger</name>
    <name type="synonym">Amomum zingiber</name>
    <dbReference type="NCBI Taxonomy" id="94328"/>
    <lineage>
        <taxon>Eukaryota</taxon>
        <taxon>Viridiplantae</taxon>
        <taxon>Streptophyta</taxon>
        <taxon>Embryophyta</taxon>
        <taxon>Tracheophyta</taxon>
        <taxon>Spermatophyta</taxon>
        <taxon>Magnoliopsida</taxon>
        <taxon>Liliopsida</taxon>
        <taxon>Zingiberales</taxon>
        <taxon>Zingiberaceae</taxon>
        <taxon>Zingiber</taxon>
    </lineage>
</organism>